<keyword evidence="7" id="KW-1133">Transmembrane helix</keyword>
<comment type="subcellular location">
    <subcellularLocation>
        <location evidence="1">Membrane</location>
        <topology evidence="1">Single-pass membrane protein</topology>
    </subcellularLocation>
</comment>
<feature type="region of interest" description="Disordered" evidence="10">
    <location>
        <begin position="438"/>
        <end position="463"/>
    </location>
</feature>
<feature type="region of interest" description="Disordered" evidence="10">
    <location>
        <begin position="1326"/>
        <end position="1361"/>
    </location>
</feature>
<dbReference type="GO" id="GO:0005886">
    <property type="term" value="C:plasma membrane"/>
    <property type="evidence" value="ECO:0007669"/>
    <property type="project" value="InterPro"/>
</dbReference>
<evidence type="ECO:0000256" key="3">
    <source>
        <dbReference type="ARBA" id="ARBA00022729"/>
    </source>
</evidence>
<feature type="domain" description="Cadherin" evidence="11">
    <location>
        <begin position="2020"/>
        <end position="2123"/>
    </location>
</feature>
<dbReference type="InterPro" id="IPR002126">
    <property type="entry name" value="Cadherin-like_dom"/>
</dbReference>
<keyword evidence="12" id="KW-1185">Reference proteome</keyword>
<dbReference type="Gene3D" id="2.60.40.60">
    <property type="entry name" value="Cadherins"/>
    <property type="match status" value="6"/>
</dbReference>
<dbReference type="InterPro" id="IPR050971">
    <property type="entry name" value="Cadherin-domain_protein"/>
</dbReference>
<dbReference type="InterPro" id="IPR020894">
    <property type="entry name" value="Cadherin_CS"/>
</dbReference>
<keyword evidence="3" id="KW-0732">Signal</keyword>
<dbReference type="PRINTS" id="PR00205">
    <property type="entry name" value="CADHERIN"/>
</dbReference>
<evidence type="ECO:0000256" key="6">
    <source>
        <dbReference type="ARBA" id="ARBA00022889"/>
    </source>
</evidence>
<protein>
    <submittedName>
        <fullName evidence="13">Cadherin domain-containing protein</fullName>
    </submittedName>
</protein>
<dbReference type="STRING" id="451379.A0A158R4W7"/>
<keyword evidence="5 9" id="KW-0106">Calcium</keyword>
<dbReference type="PANTHER" id="PTHR24025:SF31">
    <property type="entry name" value="NEURAL-CADHERIN"/>
    <property type="match status" value="1"/>
</dbReference>
<evidence type="ECO:0000259" key="11">
    <source>
        <dbReference type="PROSITE" id="PS50268"/>
    </source>
</evidence>
<dbReference type="PANTHER" id="PTHR24025">
    <property type="entry name" value="DESMOGLEIN FAMILY MEMBER"/>
    <property type="match status" value="1"/>
</dbReference>
<reference evidence="13" key="1">
    <citation type="submission" date="2016-04" db="UniProtKB">
        <authorList>
            <consortium name="WormBaseParasite"/>
        </authorList>
    </citation>
    <scope>IDENTIFICATION</scope>
</reference>
<keyword evidence="8" id="KW-0472">Membrane</keyword>
<dbReference type="SMART" id="SM00112">
    <property type="entry name" value="CA"/>
    <property type="match status" value="5"/>
</dbReference>
<evidence type="ECO:0000313" key="12">
    <source>
        <dbReference type="Proteomes" id="UP000046393"/>
    </source>
</evidence>
<dbReference type="InterPro" id="IPR015919">
    <property type="entry name" value="Cadherin-like_sf"/>
</dbReference>
<feature type="domain" description="Cadherin" evidence="11">
    <location>
        <begin position="1458"/>
        <end position="1569"/>
    </location>
</feature>
<dbReference type="GO" id="GO:0005509">
    <property type="term" value="F:calcium ion binding"/>
    <property type="evidence" value="ECO:0007669"/>
    <property type="project" value="UniProtKB-UniRule"/>
</dbReference>
<evidence type="ECO:0000256" key="8">
    <source>
        <dbReference type="ARBA" id="ARBA00023136"/>
    </source>
</evidence>
<feature type="domain" description="Cadherin" evidence="11">
    <location>
        <begin position="2350"/>
        <end position="2427"/>
    </location>
</feature>
<proteinExistence type="predicted"/>
<evidence type="ECO:0000313" key="13">
    <source>
        <dbReference type="WBParaSite" id="SMUV_0000465901-mRNA-1"/>
    </source>
</evidence>
<evidence type="ECO:0000256" key="4">
    <source>
        <dbReference type="ARBA" id="ARBA00022737"/>
    </source>
</evidence>
<dbReference type="GO" id="GO:0007156">
    <property type="term" value="P:homophilic cell adhesion via plasma membrane adhesion molecules"/>
    <property type="evidence" value="ECO:0007669"/>
    <property type="project" value="InterPro"/>
</dbReference>
<evidence type="ECO:0000256" key="9">
    <source>
        <dbReference type="PROSITE-ProRule" id="PRU00043"/>
    </source>
</evidence>
<feature type="compositionally biased region" description="Low complexity" evidence="10">
    <location>
        <begin position="1326"/>
        <end position="1337"/>
    </location>
</feature>
<feature type="domain" description="Cadherin" evidence="11">
    <location>
        <begin position="1570"/>
        <end position="1692"/>
    </location>
</feature>
<dbReference type="Proteomes" id="UP000046393">
    <property type="component" value="Unplaced"/>
</dbReference>
<feature type="region of interest" description="Disordered" evidence="10">
    <location>
        <begin position="947"/>
        <end position="1045"/>
    </location>
</feature>
<feature type="compositionally biased region" description="Polar residues" evidence="10">
    <location>
        <begin position="1016"/>
        <end position="1043"/>
    </location>
</feature>
<dbReference type="PROSITE" id="PS00232">
    <property type="entry name" value="CADHERIN_1"/>
    <property type="match status" value="1"/>
</dbReference>
<dbReference type="CDD" id="cd11304">
    <property type="entry name" value="Cadherin_repeat"/>
    <property type="match status" value="5"/>
</dbReference>
<dbReference type="SUPFAM" id="SSF49313">
    <property type="entry name" value="Cadherin-like"/>
    <property type="match status" value="6"/>
</dbReference>
<accession>A0A158R4W7</accession>
<evidence type="ECO:0000256" key="10">
    <source>
        <dbReference type="SAM" id="MobiDB-lite"/>
    </source>
</evidence>
<dbReference type="WBParaSite" id="SMUV_0000465901-mRNA-1">
    <property type="protein sequence ID" value="SMUV_0000465901-mRNA-1"/>
    <property type="gene ID" value="SMUV_0000465901"/>
</dbReference>
<sequence>MRNSPHFLLRRNRHKAPTSIRYRVSRSSLTGAERLPDAVIYDPILRTKSLIDSNKPVVSDPINVMMHSKRITSLLRGTSEEQTSETLKEKSDKEFSDYHFDGNVELLQLAGDKYVPPPPIGTVDYDTVDIEDVDGYRSGLSNKRIKWSDSSVFSGAVALTNSHPGSTLLNIKATLSENISSVVFSCSNPKQVSCYTNQESTKVYRLRVVQVSNNALLSLQLFITAILRSSQPPYNVQREVYTVNFMKNVAKARTGGDSNDILDKFNPTNKDGLNIFRIPVAPELVKFNITPDMGSDVKLSNHFGYGNFEKTFYDAYLPEGITDEDADLAIIKFTSPLDSLPPSFEITDDPENWFKIGNVNTALVSQRFVTSITVLQRAGVDIDPGKTDNGYYNFTLKGKQDRHVSSATIRVEILTIFPSRAKARGNTVASAKHPLNISAASNTTDNKPLRYKKRSKKQTTAENEDSCITTKFYGIGNSNNTDKTAAKSFTENGQIEGISTVIDTDTTSNNETLYLPRQTKTVQNITESNNAQNSVDIEMIEANSTETSKTFDTSTHATLSDVMKIDVDDFSGMFAEKYLKQPTVTQSTDEQQQISLEDANSTPIYENIEENYDVADDGDTVAIITTTPGSLDSDLNIEFTTIIPTTNVIISNWTPSADSNLSLTASDKAGFNDLAANNNNNNSTRLNISTETNVPVNASQNSSIEQTNDPELLKLYTSNLTQQYSSFETEHNLSSNQTKNVLLEKTTSAENIEYSKLKESVAKVSETVNSTQSQMSHNNSFDNEMTSESDEDPKKEMTNVPMLQQQKTFEKPQNDTASDENSYITDLKHLILNPKAEANTTEQLKTFSVSNETAEVEPAHFSNISEKLPNLNATENITLKAHEITVEKVEDKTLASNQTDKNLILAANMTERIIYPDSNNTGEELNFGIKQILDLLGIKNDTELKNDEATKNFGPTESTQDEEGQKNLMTTPLPDYRNAQITNEESAHEDSTYEESTSFPERVMPDLGERIDKTTKSSWSTTMPSDDISSSSINYANAEPSSSNDDENAILNEIINNTMFKGMKVIWEDVTTSANYLVSDADENVNQAGAVTRIPDTIEGAERQEGEQQMWNEQNWGSKMEKNLTTEVSSNTQMPFNENDSMFDLKSINGDVVTETLLPEAPVTVTMKSIISEDMTSLLYESGDIPVQEATDFPFDLPQESFNETAFDQFTEMYTETAQTLVPNSGIAVPTQKIITIPKVNEKLGVVDVEPSETTVKPTLYLVNETNATPSAESKILDEYALKIQETKKQQTTNNQTVLPVQQTINNATEKPVVIPSNNQQADLQELSSELNGSSESGESDALADSQSQEIDGEEDENTEVKISVDKSLSETLMAQINGETSDNQPNISEKLNITNENVSHNIHENYDVINISNFEKYETIPNKTITNSLTATLPQLSSTVSTEAKQYETKIWMTMKTSNPDEVIVPENAKVGDIISDLEISVFAEDMDPTDFVVIESNLTAFSPFPRLMQPGKTVFLIVSDPSQLDYESSPKSFSIEIRASMKRNPSVHTSKVVVIQKKDESDQPPTFKETTYVFHVLESSITGQKVGQLEVSDSDSIDQGKLNYRLIGPGSTILIRALFITHYLSNNSCRFTINGGIITLSCMTILPCLDREHTESYHLIVVATDQGGLSSVPASVEIMVDDENDNAPHMVFSKSSIEISDGRIVQPFLVKIVDLDQYPNNVNELIVVGNASAFINFEKIHENLYYAKLAVLPAAGQYALELMVRDKFGAFPENALLKQSIVVTVHNTVTKAHFKRNKYERTINSEKLHKGNPLVQPELEGASFDTVRFVIFSGDPGWLMMDQYSGNIFVGELPVNGVDIGHYEITIAAIDRVTQQVVDETKLLLTVRNNARKSRIFDKKLYNVTISKDVEQNFVTVKLFDKGNNEDRSAINIYDDVIYGIDNNLHIMEIPKNAVILTNGLVTLDMSVMRNVLSLNFRVVCRNDFAIVFIRLTSNPKKVAAQLKEDSRPIFIHPWKPDFNIIQVKLTEESPIGSILFTLPAFNPVNGNAVTDIHLSGAMTKYFSINTTTGDIIVNEQLDYDTAEPEKRVFELDVIAGQVPYETVAKLRVELVDIDDNPPKLILLEQYNLEKLEVSEKASPGTTLFEVQVSDPDYLYGKHDKFKYKLSGEGSNNFQVKENNDTVAVIVSPAADLDYNKFKTILITLKVQDSGGNSDTIGAVISVLDANNNAPIFNPREYSVVAVENWPTDTALGIVMATDLDSEQNGQIQYKLINRGAEYFKVDANTGVVSIARSLIGLARAQPYEVTITATDLGNSPLSTSTTMKIHVIESALLTKSGDNKKIHIVAPSLGYTVVLDENIPANHRVYTVIARIGDFSDQYEREVKYSIEPVDNKTDANWFSIDSSSGDIYTVQSLDYEQRSAITVLHLFL</sequence>
<evidence type="ECO:0000256" key="2">
    <source>
        <dbReference type="ARBA" id="ARBA00022692"/>
    </source>
</evidence>
<keyword evidence="2" id="KW-0812">Transmembrane</keyword>
<organism evidence="12 13">
    <name type="scientific">Syphacia muris</name>
    <dbReference type="NCBI Taxonomy" id="451379"/>
    <lineage>
        <taxon>Eukaryota</taxon>
        <taxon>Metazoa</taxon>
        <taxon>Ecdysozoa</taxon>
        <taxon>Nematoda</taxon>
        <taxon>Chromadorea</taxon>
        <taxon>Rhabditida</taxon>
        <taxon>Spirurina</taxon>
        <taxon>Oxyuridomorpha</taxon>
        <taxon>Oxyuroidea</taxon>
        <taxon>Oxyuridae</taxon>
        <taxon>Syphacia</taxon>
    </lineage>
</organism>
<dbReference type="Pfam" id="PF00028">
    <property type="entry name" value="Cadherin"/>
    <property type="match status" value="4"/>
</dbReference>
<dbReference type="GO" id="GO:0005911">
    <property type="term" value="C:cell-cell junction"/>
    <property type="evidence" value="ECO:0007669"/>
    <property type="project" value="TreeGrafter"/>
</dbReference>
<feature type="compositionally biased region" description="Polar residues" evidence="10">
    <location>
        <begin position="768"/>
        <end position="784"/>
    </location>
</feature>
<dbReference type="PROSITE" id="PS50268">
    <property type="entry name" value="CADHERIN_2"/>
    <property type="match status" value="6"/>
</dbReference>
<keyword evidence="4" id="KW-0677">Repeat</keyword>
<feature type="compositionally biased region" description="Basic and acidic residues" evidence="10">
    <location>
        <begin position="1003"/>
        <end position="1015"/>
    </location>
</feature>
<evidence type="ECO:0000256" key="7">
    <source>
        <dbReference type="ARBA" id="ARBA00022989"/>
    </source>
</evidence>
<evidence type="ECO:0000256" key="1">
    <source>
        <dbReference type="ARBA" id="ARBA00004167"/>
    </source>
</evidence>
<keyword evidence="6" id="KW-0130">Cell adhesion</keyword>
<evidence type="ECO:0000256" key="5">
    <source>
        <dbReference type="ARBA" id="ARBA00022837"/>
    </source>
</evidence>
<dbReference type="FunFam" id="2.60.40.60:FF:000033">
    <property type="entry name" value="FAT atypical cadherin 1"/>
    <property type="match status" value="1"/>
</dbReference>
<feature type="domain" description="Cadherin" evidence="11">
    <location>
        <begin position="2128"/>
        <end position="2235"/>
    </location>
</feature>
<feature type="region of interest" description="Disordered" evidence="10">
    <location>
        <begin position="768"/>
        <end position="794"/>
    </location>
</feature>
<name>A0A158R4W7_9BILA</name>
<feature type="domain" description="Cadherin" evidence="11">
    <location>
        <begin position="2236"/>
        <end position="2352"/>
    </location>
</feature>